<reference evidence="2" key="1">
    <citation type="submission" date="2020-02" db="EMBL/GenBank/DDBJ databases">
        <authorList>
            <person name="Meier V. D."/>
        </authorList>
    </citation>
    <scope>NUCLEOTIDE SEQUENCE</scope>
    <source>
        <strain evidence="2">AVDCRST_MAG18</strain>
    </source>
</reference>
<feature type="compositionally biased region" description="Basic and acidic residues" evidence="1">
    <location>
        <begin position="113"/>
        <end position="126"/>
    </location>
</feature>
<dbReference type="EMBL" id="CADCWN010000371">
    <property type="protein sequence ID" value="CAA9589429.1"/>
    <property type="molecule type" value="Genomic_DNA"/>
</dbReference>
<keyword evidence="2" id="KW-0808">Transferase</keyword>
<proteinExistence type="predicted"/>
<feature type="compositionally biased region" description="Basic and acidic residues" evidence="1">
    <location>
        <begin position="84"/>
        <end position="93"/>
    </location>
</feature>
<feature type="compositionally biased region" description="Low complexity" evidence="1">
    <location>
        <begin position="14"/>
        <end position="28"/>
    </location>
</feature>
<dbReference type="GO" id="GO:0003887">
    <property type="term" value="F:DNA-directed DNA polymerase activity"/>
    <property type="evidence" value="ECO:0007669"/>
    <property type="project" value="UniProtKB-EC"/>
</dbReference>
<feature type="compositionally biased region" description="Basic residues" evidence="1">
    <location>
        <begin position="1"/>
        <end position="12"/>
    </location>
</feature>
<sequence>EHRNAHPHRHAPTRLADPRAGARRGAPARGDRPRGRGARLPLRRPDAQRTRHPGAALRAGAQLRDARRRRHRAAGPVRPLPHLPQDRARDAPRCARRRAGEPGGRGGAARAAGVEEHQPQHRHDPDAGVGPQPAPARRALARGDRRGCRDDARGGGERLLEDPRRAAPLRDHHPGRPGGRRGPADDPLALPDRRDAPGRARGAGGGAGGAARRGPGGCAHPGGPRARAG</sequence>
<evidence type="ECO:0000313" key="2">
    <source>
        <dbReference type="EMBL" id="CAA9589429.1"/>
    </source>
</evidence>
<feature type="compositionally biased region" description="Basic and acidic residues" evidence="1">
    <location>
        <begin position="141"/>
        <end position="174"/>
    </location>
</feature>
<feature type="non-terminal residue" evidence="2">
    <location>
        <position position="229"/>
    </location>
</feature>
<feature type="compositionally biased region" description="Low complexity" evidence="1">
    <location>
        <begin position="54"/>
        <end position="63"/>
    </location>
</feature>
<feature type="compositionally biased region" description="Gly residues" evidence="1">
    <location>
        <begin position="201"/>
        <end position="220"/>
    </location>
</feature>
<accession>A0A6J4VVP8</accession>
<keyword evidence="2" id="KW-0548">Nucleotidyltransferase</keyword>
<dbReference type="EC" id="2.7.7.7" evidence="2"/>
<organism evidence="2">
    <name type="scientific">uncultured Thermomicrobiales bacterium</name>
    <dbReference type="NCBI Taxonomy" id="1645740"/>
    <lineage>
        <taxon>Bacteria</taxon>
        <taxon>Pseudomonadati</taxon>
        <taxon>Thermomicrobiota</taxon>
        <taxon>Thermomicrobia</taxon>
        <taxon>Thermomicrobiales</taxon>
        <taxon>environmental samples</taxon>
    </lineage>
</organism>
<feature type="non-terminal residue" evidence="2">
    <location>
        <position position="1"/>
    </location>
</feature>
<name>A0A6J4VVP8_9BACT</name>
<evidence type="ECO:0000256" key="1">
    <source>
        <dbReference type="SAM" id="MobiDB-lite"/>
    </source>
</evidence>
<gene>
    <name evidence="2" type="ORF">AVDCRST_MAG18-4635</name>
</gene>
<protein>
    <submittedName>
        <fullName evidence="2">DNA polymerase III delta prime subunit</fullName>
        <ecNumber evidence="2">2.7.7.7</ecNumber>
    </submittedName>
</protein>
<dbReference type="AlphaFoldDB" id="A0A6J4VVP8"/>
<feature type="region of interest" description="Disordered" evidence="1">
    <location>
        <begin position="1"/>
        <end position="229"/>
    </location>
</feature>